<organism evidence="3 4">
    <name type="scientific">[Actinomadura] parvosata subsp. kistnae</name>
    <dbReference type="NCBI Taxonomy" id="1909395"/>
    <lineage>
        <taxon>Bacteria</taxon>
        <taxon>Bacillati</taxon>
        <taxon>Actinomycetota</taxon>
        <taxon>Actinomycetes</taxon>
        <taxon>Streptosporangiales</taxon>
        <taxon>Streptosporangiaceae</taxon>
        <taxon>Nonomuraea</taxon>
    </lineage>
</organism>
<evidence type="ECO:0000313" key="4">
    <source>
        <dbReference type="Proteomes" id="UP000190797"/>
    </source>
</evidence>
<proteinExistence type="inferred from homology"/>
<dbReference type="InterPro" id="IPR013538">
    <property type="entry name" value="ASHA1/2-like_C"/>
</dbReference>
<evidence type="ECO:0000256" key="1">
    <source>
        <dbReference type="ARBA" id="ARBA00006817"/>
    </source>
</evidence>
<dbReference type="Gene3D" id="3.30.530.20">
    <property type="match status" value="1"/>
</dbReference>
<reference evidence="4" key="1">
    <citation type="journal article" date="2017" name="Med. Chem. Commun.">
        <title>Nonomuraea sp. ATCC 55076 harbours the largest actinomycete chromosome to date and the kistamicin biosynthetic gene cluster.</title>
        <authorList>
            <person name="Nazari B."/>
            <person name="Forneris C.C."/>
            <person name="Gibson M.I."/>
            <person name="Moon K."/>
            <person name="Schramma K.R."/>
            <person name="Seyedsayamdost M.R."/>
        </authorList>
    </citation>
    <scope>NUCLEOTIDE SEQUENCE [LARGE SCALE GENOMIC DNA]</scope>
    <source>
        <strain evidence="4">ATCC 55076</strain>
    </source>
</reference>
<comment type="similarity">
    <text evidence="1">Belongs to the AHA1 family.</text>
</comment>
<protein>
    <submittedName>
        <fullName evidence="3">Polyketide cyclase</fullName>
    </submittedName>
</protein>
<gene>
    <name evidence="3" type="ORF">BKM31_13540</name>
</gene>
<name>A0A1U9ZWP2_9ACTN</name>
<dbReference type="KEGG" id="noa:BKM31_13540"/>
<dbReference type="Proteomes" id="UP000190797">
    <property type="component" value="Chromosome"/>
</dbReference>
<dbReference type="Pfam" id="PF08327">
    <property type="entry name" value="AHSA1"/>
    <property type="match status" value="1"/>
</dbReference>
<feature type="domain" description="Activator of Hsp90 ATPase homologue 1/2-like C-terminal" evidence="2">
    <location>
        <begin position="14"/>
        <end position="144"/>
    </location>
</feature>
<dbReference type="OrthoDB" id="9803476at2"/>
<evidence type="ECO:0000259" key="2">
    <source>
        <dbReference type="Pfam" id="PF08327"/>
    </source>
</evidence>
<dbReference type="EMBL" id="CP017717">
    <property type="protein sequence ID" value="AQZ62352.1"/>
    <property type="molecule type" value="Genomic_DNA"/>
</dbReference>
<sequence>MIGDRIEREIVIAAPPERVWPLVAEPGFWAAEAGDATFRGTTVTQGQSMVIKNAEHGDFPMRVEKVDPPRYLACRWVSAFPGEELRENNSTLVEFTLTPEGDGTRLRVVESGFAALATSEDNRRNIVDDHTAGWKQCFEALAARAG</sequence>
<dbReference type="InterPro" id="IPR023393">
    <property type="entry name" value="START-like_dom_sf"/>
</dbReference>
<evidence type="ECO:0000313" key="3">
    <source>
        <dbReference type="EMBL" id="AQZ62352.1"/>
    </source>
</evidence>
<keyword evidence="4" id="KW-1185">Reference proteome</keyword>
<dbReference type="SUPFAM" id="SSF55961">
    <property type="entry name" value="Bet v1-like"/>
    <property type="match status" value="1"/>
</dbReference>
<dbReference type="STRING" id="1909395.BKM31_13540"/>
<accession>A0A1U9ZWP2</accession>
<dbReference type="AlphaFoldDB" id="A0A1U9ZWP2"/>